<name>A0A165REA5_9AGAM</name>
<dbReference type="InParanoid" id="A0A165REA5"/>
<dbReference type="Pfam" id="PF01636">
    <property type="entry name" value="APH"/>
    <property type="match status" value="1"/>
</dbReference>
<dbReference type="EMBL" id="KV425583">
    <property type="protein sequence ID" value="KZT23690.1"/>
    <property type="molecule type" value="Genomic_DNA"/>
</dbReference>
<dbReference type="AlphaFoldDB" id="A0A165REA5"/>
<dbReference type="Proteomes" id="UP000076761">
    <property type="component" value="Unassembled WGS sequence"/>
</dbReference>
<organism evidence="3 4">
    <name type="scientific">Neolentinus lepideus HHB14362 ss-1</name>
    <dbReference type="NCBI Taxonomy" id="1314782"/>
    <lineage>
        <taxon>Eukaryota</taxon>
        <taxon>Fungi</taxon>
        <taxon>Dikarya</taxon>
        <taxon>Basidiomycota</taxon>
        <taxon>Agaricomycotina</taxon>
        <taxon>Agaricomycetes</taxon>
        <taxon>Gloeophyllales</taxon>
        <taxon>Gloeophyllaceae</taxon>
        <taxon>Neolentinus</taxon>
    </lineage>
</organism>
<feature type="domain" description="Aminoglycoside phosphotransferase" evidence="2">
    <location>
        <begin position="65"/>
        <end position="136"/>
    </location>
</feature>
<keyword evidence="4" id="KW-1185">Reference proteome</keyword>
<reference evidence="3 4" key="1">
    <citation type="journal article" date="2016" name="Mol. Biol. Evol.">
        <title>Comparative Genomics of Early-Diverging Mushroom-Forming Fungi Provides Insights into the Origins of Lignocellulose Decay Capabilities.</title>
        <authorList>
            <person name="Nagy L.G."/>
            <person name="Riley R."/>
            <person name="Tritt A."/>
            <person name="Adam C."/>
            <person name="Daum C."/>
            <person name="Floudas D."/>
            <person name="Sun H."/>
            <person name="Yadav J.S."/>
            <person name="Pangilinan J."/>
            <person name="Larsson K.H."/>
            <person name="Matsuura K."/>
            <person name="Barry K."/>
            <person name="Labutti K."/>
            <person name="Kuo R."/>
            <person name="Ohm R.A."/>
            <person name="Bhattacharya S.S."/>
            <person name="Shirouzu T."/>
            <person name="Yoshinaga Y."/>
            <person name="Martin F.M."/>
            <person name="Grigoriev I.V."/>
            <person name="Hibbett D.S."/>
        </authorList>
    </citation>
    <scope>NUCLEOTIDE SEQUENCE [LARGE SCALE GENOMIC DNA]</scope>
    <source>
        <strain evidence="3 4">HHB14362 ss-1</strain>
    </source>
</reference>
<protein>
    <recommendedName>
        <fullName evidence="2">Aminoglycoside phosphotransferase domain-containing protein</fullName>
    </recommendedName>
</protein>
<evidence type="ECO:0000256" key="1">
    <source>
        <dbReference type="SAM" id="MobiDB-lite"/>
    </source>
</evidence>
<evidence type="ECO:0000313" key="3">
    <source>
        <dbReference type="EMBL" id="KZT23690.1"/>
    </source>
</evidence>
<evidence type="ECO:0000259" key="2">
    <source>
        <dbReference type="Pfam" id="PF01636"/>
    </source>
</evidence>
<feature type="compositionally biased region" description="Basic and acidic residues" evidence="1">
    <location>
        <begin position="242"/>
        <end position="253"/>
    </location>
</feature>
<evidence type="ECO:0000313" key="4">
    <source>
        <dbReference type="Proteomes" id="UP000076761"/>
    </source>
</evidence>
<accession>A0A165REA5</accession>
<dbReference type="Gene3D" id="3.90.1200.10">
    <property type="match status" value="1"/>
</dbReference>
<dbReference type="OrthoDB" id="10003767at2759"/>
<dbReference type="SUPFAM" id="SSF56112">
    <property type="entry name" value="Protein kinase-like (PK-like)"/>
    <property type="match status" value="1"/>
</dbReference>
<dbReference type="InterPro" id="IPR002575">
    <property type="entry name" value="Aminoglycoside_PTrfase"/>
</dbReference>
<sequence length="253" mass="29164">MKLRFYKIGSLREDNEQGIIVGPMILLPSHDKVDRKLPDSKYRGPFESQRSWLLAVAKGQLDLGRERPFLGEDLQKMQDIIQDIEESILIVDHASHCKIGLEHVDLNLTNVLVDPDFPTEITGVIDWEGARTAPMWAIQPHFFDRTRKMMEVDKQELHAFAYELVRHRVSGWNAGGREPGVALRTLLRRAQERHEHDSALEDAILSLTKMSLQLDEERLRRKVAVREESPDATTPRSIPTRRARDDRDSELPH</sequence>
<dbReference type="InterPro" id="IPR011009">
    <property type="entry name" value="Kinase-like_dom_sf"/>
</dbReference>
<feature type="region of interest" description="Disordered" evidence="1">
    <location>
        <begin position="223"/>
        <end position="253"/>
    </location>
</feature>
<proteinExistence type="predicted"/>
<gene>
    <name evidence="3" type="ORF">NEOLEDRAFT_1136179</name>
</gene>